<dbReference type="SUPFAM" id="SSF75169">
    <property type="entry name" value="DsrEFH-like"/>
    <property type="match status" value="1"/>
</dbReference>
<sequence length="137" mass="14878">MNLGRIILAGLLFAVTMSAKDINVVIFLADKAKFDSAFIITSGLQKTLEKDEKADIELVLGGSSVEIFASRSKKDLEMQEKIKSLIAMPNVRVVACNGAMKRNGIDVAWLSDGIKTVKAAPKEVILRQLDGYAVLQP</sequence>
<dbReference type="Proteomes" id="UP000052237">
    <property type="component" value="Unassembled WGS sequence"/>
</dbReference>
<keyword evidence="2" id="KW-1185">Reference proteome</keyword>
<name>A0A0S4RC73_CAMHY</name>
<accession>A0A0S4RC73</accession>
<dbReference type="STRING" id="32019.ERS672215_01818"/>
<dbReference type="AlphaFoldDB" id="A0A0S4RC73"/>
<dbReference type="InterPro" id="IPR003787">
    <property type="entry name" value="Sulphur_relay_DsrE/F-like"/>
</dbReference>
<comment type="caution">
    <text evidence="1">The sequence shown here is derived from an EMBL/GenBank/DDBJ whole genome shotgun (WGS) entry which is preliminary data.</text>
</comment>
<organism evidence="1 2">
    <name type="scientific">Campylobacter hyointestinalis subsp. hyointestinalis</name>
    <dbReference type="NCBI Taxonomy" id="91352"/>
    <lineage>
        <taxon>Bacteria</taxon>
        <taxon>Pseudomonadati</taxon>
        <taxon>Campylobacterota</taxon>
        <taxon>Epsilonproteobacteria</taxon>
        <taxon>Campylobacterales</taxon>
        <taxon>Campylobacteraceae</taxon>
        <taxon>Campylobacter</taxon>
    </lineage>
</organism>
<dbReference type="Pfam" id="PF02635">
    <property type="entry name" value="DsrE"/>
    <property type="match status" value="1"/>
</dbReference>
<dbReference type="InterPro" id="IPR027396">
    <property type="entry name" value="DsrEFH-like"/>
</dbReference>
<evidence type="ECO:0000313" key="1">
    <source>
        <dbReference type="EMBL" id="CUU71692.1"/>
    </source>
</evidence>
<protein>
    <submittedName>
        <fullName evidence="1">Uncharacterized conserved protein</fullName>
    </submittedName>
</protein>
<dbReference type="Gene3D" id="3.40.1260.10">
    <property type="entry name" value="DsrEFH-like"/>
    <property type="match status" value="1"/>
</dbReference>
<proteinExistence type="predicted"/>
<gene>
    <name evidence="1" type="ORF">ERS686654_00360</name>
</gene>
<dbReference type="RefSeq" id="WP_152333094.1">
    <property type="nucleotide sequence ID" value="NZ_FAUT01000001.1"/>
</dbReference>
<reference evidence="1 2" key="1">
    <citation type="submission" date="2015-11" db="EMBL/GenBank/DDBJ databases">
        <authorList>
            <consortium name="Pathogen Informatics"/>
        </authorList>
    </citation>
    <scope>NUCLEOTIDE SEQUENCE [LARGE SCALE GENOMIC DNA]</scope>
    <source>
        <strain evidence="1 2">006A-0059</strain>
    </source>
</reference>
<evidence type="ECO:0000313" key="2">
    <source>
        <dbReference type="Proteomes" id="UP000052237"/>
    </source>
</evidence>
<dbReference type="EMBL" id="FAVB01000001">
    <property type="protein sequence ID" value="CUU71692.1"/>
    <property type="molecule type" value="Genomic_DNA"/>
</dbReference>